<feature type="domain" description="Peptidase A1" evidence="3">
    <location>
        <begin position="39"/>
        <end position="359"/>
    </location>
</feature>
<dbReference type="CDD" id="cd05471">
    <property type="entry name" value="pepsin_like"/>
    <property type="match status" value="1"/>
</dbReference>
<dbReference type="InterPro" id="IPR021109">
    <property type="entry name" value="Peptidase_aspartic_dom_sf"/>
</dbReference>
<dbReference type="SUPFAM" id="SSF50630">
    <property type="entry name" value="Acid proteases"/>
    <property type="match status" value="1"/>
</dbReference>
<evidence type="ECO:0000259" key="3">
    <source>
        <dbReference type="PROSITE" id="PS51767"/>
    </source>
</evidence>
<gene>
    <name evidence="4" type="ORF">L210DRAFT_3454340</name>
</gene>
<keyword evidence="2" id="KW-0732">Signal</keyword>
<evidence type="ECO:0000256" key="2">
    <source>
        <dbReference type="SAM" id="SignalP"/>
    </source>
</evidence>
<feature type="signal peptide" evidence="2">
    <location>
        <begin position="1"/>
        <end position="16"/>
    </location>
</feature>
<reference evidence="4" key="2">
    <citation type="journal article" date="2020" name="Nat. Commun.">
        <title>Large-scale genome sequencing of mycorrhizal fungi provides insights into the early evolution of symbiotic traits.</title>
        <authorList>
            <person name="Miyauchi S."/>
            <person name="Kiss E."/>
            <person name="Kuo A."/>
            <person name="Drula E."/>
            <person name="Kohler A."/>
            <person name="Sanchez-Garcia M."/>
            <person name="Morin E."/>
            <person name="Andreopoulos B."/>
            <person name="Barry K.W."/>
            <person name="Bonito G."/>
            <person name="Buee M."/>
            <person name="Carver A."/>
            <person name="Chen C."/>
            <person name="Cichocki N."/>
            <person name="Clum A."/>
            <person name="Culley D."/>
            <person name="Crous P.W."/>
            <person name="Fauchery L."/>
            <person name="Girlanda M."/>
            <person name="Hayes R.D."/>
            <person name="Keri Z."/>
            <person name="LaButti K."/>
            <person name="Lipzen A."/>
            <person name="Lombard V."/>
            <person name="Magnuson J."/>
            <person name="Maillard F."/>
            <person name="Murat C."/>
            <person name="Nolan M."/>
            <person name="Ohm R.A."/>
            <person name="Pangilinan J."/>
            <person name="Pereira M.F."/>
            <person name="Perotto S."/>
            <person name="Peter M."/>
            <person name="Pfister S."/>
            <person name="Riley R."/>
            <person name="Sitrit Y."/>
            <person name="Stielow J.B."/>
            <person name="Szollosi G."/>
            <person name="Zifcakova L."/>
            <person name="Stursova M."/>
            <person name="Spatafora J.W."/>
            <person name="Tedersoo L."/>
            <person name="Vaario L.M."/>
            <person name="Yamada A."/>
            <person name="Yan M."/>
            <person name="Wang P."/>
            <person name="Xu J."/>
            <person name="Bruns T."/>
            <person name="Baldrian P."/>
            <person name="Vilgalys R."/>
            <person name="Dunand C."/>
            <person name="Henrissat B."/>
            <person name="Grigoriev I.V."/>
            <person name="Hibbett D."/>
            <person name="Nagy L.G."/>
            <person name="Martin F.M."/>
        </authorList>
    </citation>
    <scope>NUCLEOTIDE SEQUENCE</scope>
    <source>
        <strain evidence="4">BED1</strain>
    </source>
</reference>
<dbReference type="PANTHER" id="PTHR47966">
    <property type="entry name" value="BETA-SITE APP-CLEAVING ENZYME, ISOFORM A-RELATED"/>
    <property type="match status" value="1"/>
</dbReference>
<dbReference type="AlphaFoldDB" id="A0AAD4BMF9"/>
<organism evidence="4 5">
    <name type="scientific">Boletus edulis BED1</name>
    <dbReference type="NCBI Taxonomy" id="1328754"/>
    <lineage>
        <taxon>Eukaryota</taxon>
        <taxon>Fungi</taxon>
        <taxon>Dikarya</taxon>
        <taxon>Basidiomycota</taxon>
        <taxon>Agaricomycotina</taxon>
        <taxon>Agaricomycetes</taxon>
        <taxon>Agaricomycetidae</taxon>
        <taxon>Boletales</taxon>
        <taxon>Boletineae</taxon>
        <taxon>Boletaceae</taxon>
        <taxon>Boletoideae</taxon>
        <taxon>Boletus</taxon>
    </lineage>
</organism>
<dbReference type="PROSITE" id="PS51767">
    <property type="entry name" value="PEPTIDASE_A1"/>
    <property type="match status" value="1"/>
</dbReference>
<reference evidence="4" key="1">
    <citation type="submission" date="2019-10" db="EMBL/GenBank/DDBJ databases">
        <authorList>
            <consortium name="DOE Joint Genome Institute"/>
            <person name="Kuo A."/>
            <person name="Miyauchi S."/>
            <person name="Kiss E."/>
            <person name="Drula E."/>
            <person name="Kohler A."/>
            <person name="Sanchez-Garcia M."/>
            <person name="Andreopoulos B."/>
            <person name="Barry K.W."/>
            <person name="Bonito G."/>
            <person name="Buee M."/>
            <person name="Carver A."/>
            <person name="Chen C."/>
            <person name="Cichocki N."/>
            <person name="Clum A."/>
            <person name="Culley D."/>
            <person name="Crous P.W."/>
            <person name="Fauchery L."/>
            <person name="Girlanda M."/>
            <person name="Hayes R."/>
            <person name="Keri Z."/>
            <person name="LaButti K."/>
            <person name="Lipzen A."/>
            <person name="Lombard V."/>
            <person name="Magnuson J."/>
            <person name="Maillard F."/>
            <person name="Morin E."/>
            <person name="Murat C."/>
            <person name="Nolan M."/>
            <person name="Ohm R."/>
            <person name="Pangilinan J."/>
            <person name="Pereira M."/>
            <person name="Perotto S."/>
            <person name="Peter M."/>
            <person name="Riley R."/>
            <person name="Sitrit Y."/>
            <person name="Stielow B."/>
            <person name="Szollosi G."/>
            <person name="Zifcakova L."/>
            <person name="Stursova M."/>
            <person name="Spatafora J.W."/>
            <person name="Tedersoo L."/>
            <person name="Vaario L.-M."/>
            <person name="Yamada A."/>
            <person name="Yan M."/>
            <person name="Wang P."/>
            <person name="Xu J."/>
            <person name="Bruns T."/>
            <person name="Baldrian P."/>
            <person name="Vilgalys R."/>
            <person name="Henrissat B."/>
            <person name="Grigoriev I.V."/>
            <person name="Hibbett D."/>
            <person name="Nagy L.G."/>
            <person name="Martin F.M."/>
        </authorList>
    </citation>
    <scope>NUCLEOTIDE SEQUENCE</scope>
    <source>
        <strain evidence="4">BED1</strain>
    </source>
</reference>
<feature type="chain" id="PRO_5042229879" evidence="2">
    <location>
        <begin position="17"/>
        <end position="446"/>
    </location>
</feature>
<dbReference type="InterPro" id="IPR034164">
    <property type="entry name" value="Pepsin-like_dom"/>
</dbReference>
<comment type="caution">
    <text evidence="4">The sequence shown here is derived from an EMBL/GenBank/DDBJ whole genome shotgun (WGS) entry which is preliminary data.</text>
</comment>
<sequence>MLSLLAISLLLAFTRADPSWVTLPMNVPTNLSDLVFNSPLVPTLYGTPPQLVNTTLDLNSDKMAVYSSNCVLCSGNTSFDSTMSATFQALNYSWPYNKRAYSGNMSSDTMSFGGVLSLPQTEFGLIESGGDSSLSYLLYNGRLGIFPDPVNATAASEHFLSRLYASNQLLNPVIGMRFDPLSPKITIGALDENDYQGNLNWVPIITPNASWSFRNMFTLDGLKGYNGSVLPNSSATYATLDSVFVSVSIPELTTYLADPGYAGPINHTILPDGIVTYVCNSSEYTPYVALTATINGVDYPIDSTGNLLRSTSSITQWGTCSVGLSASDLSQPHINLGLPFLRSVYLAYRFPTDSCPGFYGFAFPSGNVNRTSSQIIQTPASTPTQSSQCLIFSSPTATPSPSFEAVQQIQTLTQKYRVWGEQIMVNLFGEEGLGRRSEWNVTSTWA</sequence>
<name>A0AAD4BMF9_BOLED</name>
<protein>
    <submittedName>
        <fullName evidence="4">Aspartic peptidase domain-containing protein</fullName>
    </submittedName>
</protein>
<dbReference type="Proteomes" id="UP001194468">
    <property type="component" value="Unassembled WGS sequence"/>
</dbReference>
<accession>A0AAD4BMF9</accession>
<dbReference type="GO" id="GO:0006508">
    <property type="term" value="P:proteolysis"/>
    <property type="evidence" value="ECO:0007669"/>
    <property type="project" value="InterPro"/>
</dbReference>
<evidence type="ECO:0000256" key="1">
    <source>
        <dbReference type="ARBA" id="ARBA00007447"/>
    </source>
</evidence>
<dbReference type="Gene3D" id="2.40.70.10">
    <property type="entry name" value="Acid Proteases"/>
    <property type="match status" value="2"/>
</dbReference>
<evidence type="ECO:0000313" key="5">
    <source>
        <dbReference type="Proteomes" id="UP001194468"/>
    </source>
</evidence>
<dbReference type="PANTHER" id="PTHR47966:SF51">
    <property type="entry name" value="BETA-SITE APP-CLEAVING ENZYME, ISOFORM A-RELATED"/>
    <property type="match status" value="1"/>
</dbReference>
<dbReference type="EMBL" id="WHUW01000030">
    <property type="protein sequence ID" value="KAF8434185.1"/>
    <property type="molecule type" value="Genomic_DNA"/>
</dbReference>
<dbReference type="Pfam" id="PF00026">
    <property type="entry name" value="Asp"/>
    <property type="match status" value="1"/>
</dbReference>
<dbReference type="InterPro" id="IPR001461">
    <property type="entry name" value="Aspartic_peptidase_A1"/>
</dbReference>
<proteinExistence type="inferred from homology"/>
<evidence type="ECO:0000313" key="4">
    <source>
        <dbReference type="EMBL" id="KAF8434185.1"/>
    </source>
</evidence>
<comment type="similarity">
    <text evidence="1">Belongs to the peptidase A1 family.</text>
</comment>
<dbReference type="GO" id="GO:0004190">
    <property type="term" value="F:aspartic-type endopeptidase activity"/>
    <property type="evidence" value="ECO:0007669"/>
    <property type="project" value="InterPro"/>
</dbReference>
<keyword evidence="5" id="KW-1185">Reference proteome</keyword>
<dbReference type="InterPro" id="IPR033121">
    <property type="entry name" value="PEPTIDASE_A1"/>
</dbReference>